<feature type="compositionally biased region" description="Polar residues" evidence="1">
    <location>
        <begin position="16"/>
        <end position="26"/>
    </location>
</feature>
<evidence type="ECO:0000256" key="1">
    <source>
        <dbReference type="SAM" id="MobiDB-lite"/>
    </source>
</evidence>
<dbReference type="AlphaFoldDB" id="A0A0E9V3S5"/>
<dbReference type="EMBL" id="GBXM01036482">
    <property type="protein sequence ID" value="JAH72095.1"/>
    <property type="molecule type" value="Transcribed_RNA"/>
</dbReference>
<protein>
    <submittedName>
        <fullName evidence="2">Uncharacterized protein</fullName>
    </submittedName>
</protein>
<evidence type="ECO:0000313" key="2">
    <source>
        <dbReference type="EMBL" id="JAH72095.1"/>
    </source>
</evidence>
<sequence>MSPKDKYVHPSRRTDLSSISKGQVTI</sequence>
<proteinExistence type="predicted"/>
<reference evidence="2" key="2">
    <citation type="journal article" date="2015" name="Fish Shellfish Immunol.">
        <title>Early steps in the European eel (Anguilla anguilla)-Vibrio vulnificus interaction in the gills: Role of the RtxA13 toxin.</title>
        <authorList>
            <person name="Callol A."/>
            <person name="Pajuelo D."/>
            <person name="Ebbesson L."/>
            <person name="Teles M."/>
            <person name="MacKenzie S."/>
            <person name="Amaro C."/>
        </authorList>
    </citation>
    <scope>NUCLEOTIDE SEQUENCE</scope>
</reference>
<feature type="region of interest" description="Disordered" evidence="1">
    <location>
        <begin position="1"/>
        <end position="26"/>
    </location>
</feature>
<feature type="compositionally biased region" description="Basic and acidic residues" evidence="1">
    <location>
        <begin position="1"/>
        <end position="15"/>
    </location>
</feature>
<organism evidence="2">
    <name type="scientific">Anguilla anguilla</name>
    <name type="common">European freshwater eel</name>
    <name type="synonym">Muraena anguilla</name>
    <dbReference type="NCBI Taxonomy" id="7936"/>
    <lineage>
        <taxon>Eukaryota</taxon>
        <taxon>Metazoa</taxon>
        <taxon>Chordata</taxon>
        <taxon>Craniata</taxon>
        <taxon>Vertebrata</taxon>
        <taxon>Euteleostomi</taxon>
        <taxon>Actinopterygii</taxon>
        <taxon>Neopterygii</taxon>
        <taxon>Teleostei</taxon>
        <taxon>Anguilliformes</taxon>
        <taxon>Anguillidae</taxon>
        <taxon>Anguilla</taxon>
    </lineage>
</organism>
<reference evidence="2" key="1">
    <citation type="submission" date="2014-11" db="EMBL/GenBank/DDBJ databases">
        <authorList>
            <person name="Amaro Gonzalez C."/>
        </authorList>
    </citation>
    <scope>NUCLEOTIDE SEQUENCE</scope>
</reference>
<accession>A0A0E9V3S5</accession>
<name>A0A0E9V3S5_ANGAN</name>